<dbReference type="InterPro" id="IPR006042">
    <property type="entry name" value="Xan_ur_permease"/>
</dbReference>
<feature type="transmembrane region" description="Helical" evidence="8">
    <location>
        <begin position="134"/>
        <end position="154"/>
    </location>
</feature>
<feature type="transmembrane region" description="Helical" evidence="8">
    <location>
        <begin position="58"/>
        <end position="78"/>
    </location>
</feature>
<feature type="transmembrane region" description="Helical" evidence="8">
    <location>
        <begin position="383"/>
        <end position="405"/>
    </location>
</feature>
<keyword evidence="5 8" id="KW-0812">Transmembrane</keyword>
<evidence type="ECO:0000256" key="3">
    <source>
        <dbReference type="ARBA" id="ARBA00022448"/>
    </source>
</evidence>
<dbReference type="EMBL" id="CP090958">
    <property type="protein sequence ID" value="WGW11399.1"/>
    <property type="molecule type" value="Genomic_DNA"/>
</dbReference>
<comment type="similarity">
    <text evidence="2">Belongs to the nucleobase:cation symporter-2 (NCS2) (TC 2.A.40) family.</text>
</comment>
<dbReference type="NCBIfam" id="NF037981">
    <property type="entry name" value="NCS2_1"/>
    <property type="match status" value="1"/>
</dbReference>
<evidence type="ECO:0000256" key="2">
    <source>
        <dbReference type="ARBA" id="ARBA00008821"/>
    </source>
</evidence>
<feature type="transmembrane region" description="Helical" evidence="8">
    <location>
        <begin position="21"/>
        <end position="46"/>
    </location>
</feature>
<keyword evidence="10" id="KW-1185">Reference proteome</keyword>
<dbReference type="PANTHER" id="PTHR42810:SF4">
    <property type="entry name" value="URIC ACID TRANSPORTER UACT"/>
    <property type="match status" value="1"/>
</dbReference>
<organism evidence="9 10">
    <name type="scientific">Saxibacter everestensis</name>
    <dbReference type="NCBI Taxonomy" id="2909229"/>
    <lineage>
        <taxon>Bacteria</taxon>
        <taxon>Bacillati</taxon>
        <taxon>Actinomycetota</taxon>
        <taxon>Actinomycetes</taxon>
        <taxon>Micrococcales</taxon>
        <taxon>Brevibacteriaceae</taxon>
        <taxon>Saxibacter</taxon>
    </lineage>
</organism>
<dbReference type="PANTHER" id="PTHR42810">
    <property type="entry name" value="PURINE PERMEASE C1399.01C-RELATED"/>
    <property type="match status" value="1"/>
</dbReference>
<reference evidence="9 10" key="1">
    <citation type="submission" date="2023-05" db="EMBL/GenBank/DDBJ databases">
        <title>Lithophilousrod everest ZFBP1038 complete genpme.</title>
        <authorList>
            <person name="Tian M."/>
        </authorList>
    </citation>
    <scope>NUCLEOTIDE SEQUENCE [LARGE SCALE GENOMIC DNA]</scope>
    <source>
        <strain evidence="9 10">ZFBP1038</strain>
    </source>
</reference>
<feature type="transmembrane region" description="Helical" evidence="8">
    <location>
        <begin position="242"/>
        <end position="259"/>
    </location>
</feature>
<feature type="transmembrane region" description="Helical" evidence="8">
    <location>
        <begin position="322"/>
        <end position="340"/>
    </location>
</feature>
<dbReference type="Proteomes" id="UP001209083">
    <property type="component" value="Chromosome"/>
</dbReference>
<dbReference type="NCBIfam" id="TIGR03173">
    <property type="entry name" value="pbuX"/>
    <property type="match status" value="1"/>
</dbReference>
<dbReference type="Pfam" id="PF00860">
    <property type="entry name" value="Xan_ur_permease"/>
    <property type="match status" value="1"/>
</dbReference>
<feature type="transmembrane region" description="Helical" evidence="8">
    <location>
        <begin position="411"/>
        <end position="431"/>
    </location>
</feature>
<keyword evidence="4" id="KW-1003">Cell membrane</keyword>
<feature type="transmembrane region" description="Helical" evidence="8">
    <location>
        <begin position="352"/>
        <end position="371"/>
    </location>
</feature>
<dbReference type="InterPro" id="IPR017588">
    <property type="entry name" value="UacT-like"/>
</dbReference>
<gene>
    <name evidence="9" type="ORF">LWF01_15075</name>
</gene>
<accession>A0ABY8QSQ3</accession>
<sequence>MVKKQRSANQSAVDERLPFPSTVLLGMQHILVMYAGVVVVPIIVGASLGLTEEQIADLVSIDLILSGIGTILQALGVWKFGIRMPLVVGAASNGIVPMVLVGEDRGLPTVYGSLLVVGVIWMLIAPFFSRLLRFFPAVVTGTVIALIGLTLIPIGLRLIAGPDPAGPGYGDPKHIGLAALTMFLMVVFYRVFRGLLGQLSILLALVIGSIVGWATGIGSLAGISDGPVIGMMRPFHFGGLEFHVPSILLFLVIVFVLMVEGTGQGLAVGQVVGKKVGPEEITRLLRVDGLMTAISGVFNGFAYTTFGQNIGLIALTKVRSRYPVIVGGVLLVALGIFQPIGRVVAAIPQPVVGAAAVVTFAALAVAGLQILGKVDFNQSSNLVIVMLALGVGLVPAGAPAFYTQFPDWCQIFLKSGVASGTIIAVSLNIVFHVLRRSPPAPEEPVPAEPSRLQEEA</sequence>
<evidence type="ECO:0000313" key="10">
    <source>
        <dbReference type="Proteomes" id="UP001209083"/>
    </source>
</evidence>
<evidence type="ECO:0000256" key="7">
    <source>
        <dbReference type="ARBA" id="ARBA00023136"/>
    </source>
</evidence>
<evidence type="ECO:0000256" key="1">
    <source>
        <dbReference type="ARBA" id="ARBA00004651"/>
    </source>
</evidence>
<proteinExistence type="inferred from homology"/>
<evidence type="ECO:0000256" key="8">
    <source>
        <dbReference type="SAM" id="Phobius"/>
    </source>
</evidence>
<feature type="transmembrane region" description="Helical" evidence="8">
    <location>
        <begin position="174"/>
        <end position="192"/>
    </location>
</feature>
<feature type="transmembrane region" description="Helical" evidence="8">
    <location>
        <begin position="108"/>
        <end position="127"/>
    </location>
</feature>
<evidence type="ECO:0000313" key="9">
    <source>
        <dbReference type="EMBL" id="WGW11399.1"/>
    </source>
</evidence>
<comment type="subcellular location">
    <subcellularLocation>
        <location evidence="1">Cell membrane</location>
        <topology evidence="1">Multi-pass membrane protein</topology>
    </subcellularLocation>
</comment>
<evidence type="ECO:0000256" key="5">
    <source>
        <dbReference type="ARBA" id="ARBA00022692"/>
    </source>
</evidence>
<dbReference type="NCBIfam" id="TIGR00801">
    <property type="entry name" value="ncs2"/>
    <property type="match status" value="1"/>
</dbReference>
<dbReference type="RefSeq" id="WP_349638187.1">
    <property type="nucleotide sequence ID" value="NZ_CP090958.1"/>
</dbReference>
<keyword evidence="6 8" id="KW-1133">Transmembrane helix</keyword>
<keyword evidence="7 8" id="KW-0472">Membrane</keyword>
<dbReference type="InterPro" id="IPR006043">
    <property type="entry name" value="NCS2"/>
</dbReference>
<evidence type="ECO:0000256" key="6">
    <source>
        <dbReference type="ARBA" id="ARBA00022989"/>
    </source>
</evidence>
<feature type="transmembrane region" description="Helical" evidence="8">
    <location>
        <begin position="199"/>
        <end position="222"/>
    </location>
</feature>
<protein>
    <submittedName>
        <fullName evidence="9">Nucleobase:cation symporter-2 family protein</fullName>
    </submittedName>
</protein>
<keyword evidence="3" id="KW-0813">Transport</keyword>
<evidence type="ECO:0000256" key="4">
    <source>
        <dbReference type="ARBA" id="ARBA00022475"/>
    </source>
</evidence>
<name>A0ABY8QSQ3_9MICO</name>